<evidence type="ECO:0000256" key="12">
    <source>
        <dbReference type="ARBA" id="ARBA00032932"/>
    </source>
</evidence>
<organism evidence="15 16">
    <name type="scientific">Hansschlegelia plantiphila</name>
    <dbReference type="NCBI Taxonomy" id="374655"/>
    <lineage>
        <taxon>Bacteria</taxon>
        <taxon>Pseudomonadati</taxon>
        <taxon>Pseudomonadota</taxon>
        <taxon>Alphaproteobacteria</taxon>
        <taxon>Hyphomicrobiales</taxon>
        <taxon>Methylopilaceae</taxon>
        <taxon>Hansschlegelia</taxon>
    </lineage>
</organism>
<gene>
    <name evidence="15" type="primary">uppP1</name>
    <name evidence="14" type="synonym">uppP</name>
    <name evidence="15" type="ORF">GCM10008179_07170</name>
</gene>
<evidence type="ECO:0000256" key="14">
    <source>
        <dbReference type="HAMAP-Rule" id="MF_01006"/>
    </source>
</evidence>
<keyword evidence="10 14" id="KW-0046">Antibiotic resistance</keyword>
<evidence type="ECO:0000256" key="5">
    <source>
        <dbReference type="ARBA" id="ARBA00022475"/>
    </source>
</evidence>
<dbReference type="RefSeq" id="WP_271167340.1">
    <property type="nucleotide sequence ID" value="NZ_BSFI01000004.1"/>
</dbReference>
<feature type="transmembrane region" description="Helical" evidence="14">
    <location>
        <begin position="82"/>
        <end position="104"/>
    </location>
</feature>
<feature type="transmembrane region" description="Helical" evidence="14">
    <location>
        <begin position="110"/>
        <end position="129"/>
    </location>
</feature>
<evidence type="ECO:0000256" key="3">
    <source>
        <dbReference type="ARBA" id="ARBA00012374"/>
    </source>
</evidence>
<keyword evidence="7 14" id="KW-0378">Hydrolase</keyword>
<feature type="transmembrane region" description="Helical" evidence="14">
    <location>
        <begin position="228"/>
        <end position="249"/>
    </location>
</feature>
<keyword evidence="16" id="KW-1185">Reference proteome</keyword>
<keyword evidence="9 14" id="KW-0472">Membrane</keyword>
<evidence type="ECO:0000256" key="11">
    <source>
        <dbReference type="ARBA" id="ARBA00032707"/>
    </source>
</evidence>
<comment type="subcellular location">
    <subcellularLocation>
        <location evidence="1 14">Cell membrane</location>
        <topology evidence="1 14">Multi-pass membrane protein</topology>
    </subcellularLocation>
</comment>
<evidence type="ECO:0000256" key="9">
    <source>
        <dbReference type="ARBA" id="ARBA00023136"/>
    </source>
</evidence>
<sequence>MDIASLLEAALLGVVEGLTEFLPVSSTGHLLLLGHFLGFESTGKTFEVLIQLGAILAILVVYAGRLTSVATRLPNDPAARRFVLGVLVAFLPAAVIGAGLHGFIKNVLFETPSVVCVALIVGGVVLLLVDRRYGPQPAAAQPRPVFYWHDDAMRFPPLVCLIVGFAQCLALIPGVSRSGSTIVAALLLGSSKRAAAEFSFFLAIPTMSGAFAYDLYKNRSALSFDDGALIVVGFVCAFVTALIVVRYVLDFISRHGFAPFAWWRMIVGAAGLIGLLIYG</sequence>
<keyword evidence="6 14" id="KW-0812">Transmembrane</keyword>
<proteinExistence type="inferred from homology"/>
<dbReference type="GO" id="GO:0008360">
    <property type="term" value="P:regulation of cell shape"/>
    <property type="evidence" value="ECO:0007669"/>
    <property type="project" value="UniProtKB-KW"/>
</dbReference>
<protein>
    <recommendedName>
        <fullName evidence="4 14">Undecaprenyl-diphosphatase</fullName>
        <ecNumber evidence="3 14">3.6.1.27</ecNumber>
    </recommendedName>
    <alternativeName>
        <fullName evidence="12 14">Bacitracin resistance protein</fullName>
    </alternativeName>
    <alternativeName>
        <fullName evidence="11 14">Undecaprenyl pyrophosphate phosphatase</fullName>
    </alternativeName>
</protein>
<accession>A0A9W6J0J6</accession>
<dbReference type="GO" id="GO:0046677">
    <property type="term" value="P:response to antibiotic"/>
    <property type="evidence" value="ECO:0007669"/>
    <property type="project" value="UniProtKB-UniRule"/>
</dbReference>
<dbReference type="HAMAP" id="MF_01006">
    <property type="entry name" value="Undec_diphosphatase"/>
    <property type="match status" value="1"/>
</dbReference>
<evidence type="ECO:0000256" key="4">
    <source>
        <dbReference type="ARBA" id="ARBA00021581"/>
    </source>
</evidence>
<evidence type="ECO:0000256" key="2">
    <source>
        <dbReference type="ARBA" id="ARBA00010621"/>
    </source>
</evidence>
<feature type="transmembrane region" description="Helical" evidence="14">
    <location>
        <begin position="261"/>
        <end position="278"/>
    </location>
</feature>
<comment type="catalytic activity">
    <reaction evidence="13 14">
        <text>di-trans,octa-cis-undecaprenyl diphosphate + H2O = di-trans,octa-cis-undecaprenyl phosphate + phosphate + H(+)</text>
        <dbReference type="Rhea" id="RHEA:28094"/>
        <dbReference type="ChEBI" id="CHEBI:15377"/>
        <dbReference type="ChEBI" id="CHEBI:15378"/>
        <dbReference type="ChEBI" id="CHEBI:43474"/>
        <dbReference type="ChEBI" id="CHEBI:58405"/>
        <dbReference type="ChEBI" id="CHEBI:60392"/>
        <dbReference type="EC" id="3.6.1.27"/>
    </reaction>
</comment>
<dbReference type="GO" id="GO:0071555">
    <property type="term" value="P:cell wall organization"/>
    <property type="evidence" value="ECO:0007669"/>
    <property type="project" value="UniProtKB-KW"/>
</dbReference>
<reference evidence="15" key="2">
    <citation type="submission" date="2023-01" db="EMBL/GenBank/DDBJ databases">
        <authorList>
            <person name="Sun Q."/>
            <person name="Evtushenko L."/>
        </authorList>
    </citation>
    <scope>NUCLEOTIDE SEQUENCE</scope>
    <source>
        <strain evidence="15">VKM B-2347</strain>
    </source>
</reference>
<evidence type="ECO:0000256" key="10">
    <source>
        <dbReference type="ARBA" id="ARBA00023251"/>
    </source>
</evidence>
<dbReference type="GO" id="GO:0005886">
    <property type="term" value="C:plasma membrane"/>
    <property type="evidence" value="ECO:0007669"/>
    <property type="project" value="UniProtKB-SubCell"/>
</dbReference>
<keyword evidence="14" id="KW-0961">Cell wall biogenesis/degradation</keyword>
<keyword evidence="5 14" id="KW-1003">Cell membrane</keyword>
<comment type="similarity">
    <text evidence="2 14">Belongs to the UppP family.</text>
</comment>
<comment type="function">
    <text evidence="14">Catalyzes the dephosphorylation of undecaprenyl diphosphate (UPP). Confers resistance to bacitracin.</text>
</comment>
<evidence type="ECO:0000256" key="1">
    <source>
        <dbReference type="ARBA" id="ARBA00004651"/>
    </source>
</evidence>
<evidence type="ECO:0000313" key="15">
    <source>
        <dbReference type="EMBL" id="GLK67079.1"/>
    </source>
</evidence>
<dbReference type="GO" id="GO:0050380">
    <property type="term" value="F:undecaprenyl-diphosphatase activity"/>
    <property type="evidence" value="ECO:0007669"/>
    <property type="project" value="UniProtKB-UniRule"/>
</dbReference>
<evidence type="ECO:0000256" key="6">
    <source>
        <dbReference type="ARBA" id="ARBA00022692"/>
    </source>
</evidence>
<evidence type="ECO:0000256" key="13">
    <source>
        <dbReference type="ARBA" id="ARBA00047594"/>
    </source>
</evidence>
<dbReference type="Proteomes" id="UP001143372">
    <property type="component" value="Unassembled WGS sequence"/>
</dbReference>
<keyword evidence="14" id="KW-0133">Cell shape</keyword>
<feature type="transmembrane region" description="Helical" evidence="14">
    <location>
        <begin position="155"/>
        <end position="175"/>
    </location>
</feature>
<keyword evidence="14" id="KW-0573">Peptidoglycan synthesis</keyword>
<feature type="transmembrane region" description="Helical" evidence="14">
    <location>
        <begin position="48"/>
        <end position="70"/>
    </location>
</feature>
<dbReference type="EMBL" id="BSFI01000004">
    <property type="protein sequence ID" value="GLK67079.1"/>
    <property type="molecule type" value="Genomic_DNA"/>
</dbReference>
<dbReference type="GO" id="GO:0009252">
    <property type="term" value="P:peptidoglycan biosynthetic process"/>
    <property type="evidence" value="ECO:0007669"/>
    <property type="project" value="UniProtKB-KW"/>
</dbReference>
<evidence type="ECO:0000313" key="16">
    <source>
        <dbReference type="Proteomes" id="UP001143372"/>
    </source>
</evidence>
<name>A0A9W6J0J6_9HYPH</name>
<dbReference type="PANTHER" id="PTHR30622">
    <property type="entry name" value="UNDECAPRENYL-DIPHOSPHATASE"/>
    <property type="match status" value="1"/>
</dbReference>
<dbReference type="PANTHER" id="PTHR30622:SF3">
    <property type="entry name" value="UNDECAPRENYL-DIPHOSPHATASE"/>
    <property type="match status" value="1"/>
</dbReference>
<dbReference type="NCBIfam" id="NF001390">
    <property type="entry name" value="PRK00281.1-4"/>
    <property type="match status" value="1"/>
</dbReference>
<dbReference type="AlphaFoldDB" id="A0A9W6J0J6"/>
<dbReference type="NCBIfam" id="TIGR00753">
    <property type="entry name" value="undec_PP_bacA"/>
    <property type="match status" value="1"/>
</dbReference>
<dbReference type="InterPro" id="IPR003824">
    <property type="entry name" value="UppP"/>
</dbReference>
<comment type="caution">
    <text evidence="15">The sequence shown here is derived from an EMBL/GenBank/DDBJ whole genome shotgun (WGS) entry which is preliminary data.</text>
</comment>
<comment type="miscellaneous">
    <text evidence="14">Bacitracin is thought to be involved in the inhibition of peptidoglycan synthesis by sequestering undecaprenyl diphosphate, thereby reducing the pool of lipid carrier available.</text>
</comment>
<evidence type="ECO:0000256" key="7">
    <source>
        <dbReference type="ARBA" id="ARBA00022801"/>
    </source>
</evidence>
<feature type="transmembrane region" description="Helical" evidence="14">
    <location>
        <begin position="195"/>
        <end position="216"/>
    </location>
</feature>
<reference evidence="15" key="1">
    <citation type="journal article" date="2014" name="Int. J. Syst. Evol. Microbiol.">
        <title>Complete genome sequence of Corynebacterium casei LMG S-19264T (=DSM 44701T), isolated from a smear-ripened cheese.</title>
        <authorList>
            <consortium name="US DOE Joint Genome Institute (JGI-PGF)"/>
            <person name="Walter F."/>
            <person name="Albersmeier A."/>
            <person name="Kalinowski J."/>
            <person name="Ruckert C."/>
        </authorList>
    </citation>
    <scope>NUCLEOTIDE SEQUENCE</scope>
    <source>
        <strain evidence="15">VKM B-2347</strain>
    </source>
</reference>
<dbReference type="Pfam" id="PF02673">
    <property type="entry name" value="BacA"/>
    <property type="match status" value="1"/>
</dbReference>
<dbReference type="NCBIfam" id="NF001389">
    <property type="entry name" value="PRK00281.1-2"/>
    <property type="match status" value="1"/>
</dbReference>
<keyword evidence="8 14" id="KW-1133">Transmembrane helix</keyword>
<dbReference type="EC" id="3.6.1.27" evidence="3 14"/>
<evidence type="ECO:0000256" key="8">
    <source>
        <dbReference type="ARBA" id="ARBA00022989"/>
    </source>
</evidence>